<dbReference type="SUPFAM" id="SSF48452">
    <property type="entry name" value="TPR-like"/>
    <property type="match status" value="1"/>
</dbReference>
<comment type="caution">
    <text evidence="2">The sequence shown here is derived from an EMBL/GenBank/DDBJ whole genome shotgun (WGS) entry which is preliminary data.</text>
</comment>
<evidence type="ECO:0000256" key="1">
    <source>
        <dbReference type="SAM" id="MobiDB-lite"/>
    </source>
</evidence>
<dbReference type="InterPro" id="IPR011990">
    <property type="entry name" value="TPR-like_helical_dom_sf"/>
</dbReference>
<gene>
    <name evidence="2" type="ORF">F1735_20705</name>
</gene>
<name>A0ABX0MWN4_9BURK</name>
<feature type="region of interest" description="Disordered" evidence="1">
    <location>
        <begin position="1"/>
        <end position="23"/>
    </location>
</feature>
<reference evidence="2 3" key="1">
    <citation type="submission" date="2019-10" db="EMBL/GenBank/DDBJ databases">
        <title>Taxonomy of Antarctic Massilia spp.: description of Massilia rubra sp. nov., Massilia aquatica sp. nov., Massilia mucilaginosa sp. nov., Massilia frigida sp. nov. isolated from streams, lakes and regoliths.</title>
        <authorList>
            <person name="Holochova P."/>
            <person name="Sedlacek I."/>
            <person name="Kralova S."/>
            <person name="Maslanova I."/>
            <person name="Busse H.-J."/>
            <person name="Stankova E."/>
            <person name="Vrbovska V."/>
            <person name="Kovarovic V."/>
            <person name="Bartak M."/>
            <person name="Svec P."/>
            <person name="Pantucek R."/>
        </authorList>
    </citation>
    <scope>NUCLEOTIDE SEQUENCE [LARGE SCALE GENOMIC DNA]</scope>
    <source>
        <strain evidence="2 3">CCM 8694</strain>
    </source>
</reference>
<evidence type="ECO:0000313" key="3">
    <source>
        <dbReference type="Proteomes" id="UP000610594"/>
    </source>
</evidence>
<protein>
    <submittedName>
        <fullName evidence="2">Uncharacterized protein</fullName>
    </submittedName>
</protein>
<dbReference type="RefSeq" id="WP_167238711.1">
    <property type="nucleotide sequence ID" value="NZ_WHJF01000060.1"/>
</dbReference>
<evidence type="ECO:0000313" key="2">
    <source>
        <dbReference type="EMBL" id="NHZ64686.1"/>
    </source>
</evidence>
<dbReference type="Proteomes" id="UP000610594">
    <property type="component" value="Unassembled WGS sequence"/>
</dbReference>
<dbReference type="EMBL" id="WHJF01000060">
    <property type="protein sequence ID" value="NHZ64686.1"/>
    <property type="molecule type" value="Genomic_DNA"/>
</dbReference>
<proteinExistence type="predicted"/>
<accession>A0ABX0MWN4</accession>
<dbReference type="Gene3D" id="1.25.40.10">
    <property type="entry name" value="Tetratricopeptide repeat domain"/>
    <property type="match status" value="1"/>
</dbReference>
<keyword evidence="3" id="KW-1185">Reference proteome</keyword>
<organism evidence="2 3">
    <name type="scientific">Massilia genomosp. 1</name>
    <dbReference type="NCBI Taxonomy" id="2609280"/>
    <lineage>
        <taxon>Bacteria</taxon>
        <taxon>Pseudomonadati</taxon>
        <taxon>Pseudomonadota</taxon>
        <taxon>Betaproteobacteria</taxon>
        <taxon>Burkholderiales</taxon>
        <taxon>Oxalobacteraceae</taxon>
        <taxon>Telluria group</taxon>
        <taxon>Massilia</taxon>
    </lineage>
</organism>
<sequence length="73" mass="8161">MTASSACRSINSRSASPTPASADSWTHIAVEGSLGLAFADLQQALKRDRYDWASHWLMGLVHYQRGEHERARF</sequence>